<evidence type="ECO:0000256" key="7">
    <source>
        <dbReference type="ARBA" id="ARBA00023136"/>
    </source>
</evidence>
<dbReference type="AlphaFoldDB" id="A0A554WM21"/>
<evidence type="ECO:0000256" key="5">
    <source>
        <dbReference type="ARBA" id="ARBA00022692"/>
    </source>
</evidence>
<name>A0A554WM21_9BURK</name>
<evidence type="ECO:0000256" key="3">
    <source>
        <dbReference type="ARBA" id="ARBA00022475"/>
    </source>
</evidence>
<dbReference type="EMBL" id="VJND01000011">
    <property type="protein sequence ID" value="TSE24619.1"/>
    <property type="molecule type" value="Genomic_DNA"/>
</dbReference>
<feature type="transmembrane region" description="Helical" evidence="9">
    <location>
        <begin position="342"/>
        <end position="361"/>
    </location>
</feature>
<accession>A0A554WM21</accession>
<feature type="transmembrane region" description="Helical" evidence="9">
    <location>
        <begin position="177"/>
        <end position="195"/>
    </location>
</feature>
<evidence type="ECO:0000256" key="1">
    <source>
        <dbReference type="ARBA" id="ARBA00004429"/>
    </source>
</evidence>
<evidence type="ECO:0000313" key="10">
    <source>
        <dbReference type="EMBL" id="TSE24619.1"/>
    </source>
</evidence>
<keyword evidence="11" id="KW-1185">Reference proteome</keyword>
<evidence type="ECO:0000256" key="9">
    <source>
        <dbReference type="SAM" id="Phobius"/>
    </source>
</evidence>
<feature type="transmembrane region" description="Helical" evidence="9">
    <location>
        <begin position="52"/>
        <end position="74"/>
    </location>
</feature>
<dbReference type="PANTHER" id="PTHR30574">
    <property type="entry name" value="INNER MEMBRANE PROTEIN YEDE"/>
    <property type="match status" value="1"/>
</dbReference>
<evidence type="ECO:0000256" key="4">
    <source>
        <dbReference type="ARBA" id="ARBA00022519"/>
    </source>
</evidence>
<feature type="transmembrane region" description="Helical" evidence="9">
    <location>
        <begin position="274"/>
        <end position="294"/>
    </location>
</feature>
<comment type="similarity">
    <text evidence="8">Belongs to the TsuA/YedE (TC 9.B.102) family.</text>
</comment>
<feature type="transmembrane region" description="Helical" evidence="9">
    <location>
        <begin position="86"/>
        <end position="107"/>
    </location>
</feature>
<keyword evidence="3" id="KW-1003">Cell membrane</keyword>
<keyword evidence="4" id="KW-0997">Cell inner membrane</keyword>
<keyword evidence="7 9" id="KW-0472">Membrane</keyword>
<comment type="subcellular location">
    <subcellularLocation>
        <location evidence="1">Cell inner membrane</location>
        <topology evidence="1">Multi-pass membrane protein</topology>
    </subcellularLocation>
</comment>
<evidence type="ECO:0000313" key="11">
    <source>
        <dbReference type="Proteomes" id="UP000320225"/>
    </source>
</evidence>
<dbReference type="PANTHER" id="PTHR30574:SF1">
    <property type="entry name" value="SULPHUR TRANSPORT DOMAIN-CONTAINING PROTEIN"/>
    <property type="match status" value="1"/>
</dbReference>
<keyword evidence="2" id="KW-0813">Transport</keyword>
<evidence type="ECO:0000256" key="8">
    <source>
        <dbReference type="ARBA" id="ARBA00035655"/>
    </source>
</evidence>
<feature type="transmembrane region" description="Helical" evidence="9">
    <location>
        <begin position="207"/>
        <end position="230"/>
    </location>
</feature>
<keyword evidence="6 9" id="KW-1133">Transmembrane helix</keyword>
<reference evidence="10 11" key="1">
    <citation type="submission" date="2019-07" db="EMBL/GenBank/DDBJ databases">
        <title>Tepidimonas sediminis YIM 72259 draft genome.</title>
        <authorList>
            <person name="Da Costa M.S."/>
            <person name="Froufe H.J.C."/>
            <person name="Egas C."/>
            <person name="Albuquerque L."/>
        </authorList>
    </citation>
    <scope>NUCLEOTIDE SEQUENCE [LARGE SCALE GENOMIC DNA]</scope>
    <source>
        <strain evidence="10 11">YIM 72259</strain>
    </source>
</reference>
<dbReference type="RefSeq" id="WP_143895860.1">
    <property type="nucleotide sequence ID" value="NZ_VJND01000011.1"/>
</dbReference>
<dbReference type="OrthoDB" id="9794165at2"/>
<evidence type="ECO:0000256" key="2">
    <source>
        <dbReference type="ARBA" id="ARBA00022448"/>
    </source>
</evidence>
<proteinExistence type="inferred from homology"/>
<keyword evidence="5 9" id="KW-0812">Transmembrane</keyword>
<protein>
    <submittedName>
        <fullName evidence="10">Putative selenium metabolism protein, YedE family</fullName>
    </submittedName>
</protein>
<sequence length="371" mass="38709">MDANAFQSLHTTVLWAVFAVAAIFGALAQRTHFCTMGALSDLVNMGDSTRLRMWVMAIGVAMVGFHVLAGLGVIDASKTIYFGGRIIWASALVGGALFGFGMVLGSGCGSKTLVRLGGGSLKALVVFFVMGFAAYATLRGITAVLRDRTVDRVAFEMRPGSTLPAWLAQQLGWPAETALLVVGCGVGLALMAWAAASADFRRSADAWLGGVGVGLTVVAMWAVSGWLGFVPEHPETLEPVFVATQSGRMEALTFTAPLAYTIDWLIYFSDANKVLTLGVVSVLGVVAGSAAWALATRSFRWEGFAGTRDTALHIVGALCMGVGGVTAMGCTIGQGLSGVSTLSLTSVLALLGIVAGALAGFRFQIWLLERD</sequence>
<dbReference type="Proteomes" id="UP000320225">
    <property type="component" value="Unassembled WGS sequence"/>
</dbReference>
<dbReference type="GO" id="GO:0005886">
    <property type="term" value="C:plasma membrane"/>
    <property type="evidence" value="ECO:0007669"/>
    <property type="project" value="UniProtKB-SubCell"/>
</dbReference>
<feature type="transmembrane region" description="Helical" evidence="9">
    <location>
        <begin position="119"/>
        <end position="138"/>
    </location>
</feature>
<evidence type="ECO:0000256" key="6">
    <source>
        <dbReference type="ARBA" id="ARBA00022989"/>
    </source>
</evidence>
<dbReference type="InterPro" id="IPR007272">
    <property type="entry name" value="Sulf_transp_TsuA/YedE"/>
</dbReference>
<organism evidence="10 11">
    <name type="scientific">Tepidimonas sediminis</name>
    <dbReference type="NCBI Taxonomy" id="2588941"/>
    <lineage>
        <taxon>Bacteria</taxon>
        <taxon>Pseudomonadati</taxon>
        <taxon>Pseudomonadota</taxon>
        <taxon>Betaproteobacteria</taxon>
        <taxon>Burkholderiales</taxon>
        <taxon>Tepidimonas</taxon>
    </lineage>
</organism>
<gene>
    <name evidence="10" type="ORF">Tsedi_01812</name>
</gene>
<dbReference type="Pfam" id="PF04143">
    <property type="entry name" value="Sulf_transp"/>
    <property type="match status" value="1"/>
</dbReference>
<feature type="transmembrane region" description="Helical" evidence="9">
    <location>
        <begin position="314"/>
        <end position="336"/>
    </location>
</feature>
<comment type="caution">
    <text evidence="10">The sequence shown here is derived from an EMBL/GenBank/DDBJ whole genome shotgun (WGS) entry which is preliminary data.</text>
</comment>